<dbReference type="Pfam" id="PF01234">
    <property type="entry name" value="NNMT_PNMT_TEMT"/>
    <property type="match status" value="1"/>
</dbReference>
<dbReference type="GO" id="GO:0032259">
    <property type="term" value="P:methylation"/>
    <property type="evidence" value="ECO:0007669"/>
    <property type="project" value="UniProtKB-KW"/>
</dbReference>
<dbReference type="PANTHER" id="PTHR10867:SF32">
    <property type="entry name" value="NICOTINAMIDE N-METHYLTRANSFERASE"/>
    <property type="match status" value="1"/>
</dbReference>
<proteinExistence type="inferred from homology"/>
<dbReference type="FunFam" id="3.40.50.150:FF:000065">
    <property type="entry name" value="Phenylethanolamine N-methyltransferase"/>
    <property type="match status" value="1"/>
</dbReference>
<organism evidence="6 7">
    <name type="scientific">Columba livia</name>
    <name type="common">Rock dove</name>
    <dbReference type="NCBI Taxonomy" id="8932"/>
    <lineage>
        <taxon>Eukaryota</taxon>
        <taxon>Metazoa</taxon>
        <taxon>Chordata</taxon>
        <taxon>Craniata</taxon>
        <taxon>Vertebrata</taxon>
        <taxon>Euteleostomi</taxon>
        <taxon>Archelosauria</taxon>
        <taxon>Archosauria</taxon>
        <taxon>Dinosauria</taxon>
        <taxon>Saurischia</taxon>
        <taxon>Theropoda</taxon>
        <taxon>Coelurosauria</taxon>
        <taxon>Aves</taxon>
        <taxon>Neognathae</taxon>
        <taxon>Neoaves</taxon>
        <taxon>Columbimorphae</taxon>
        <taxon>Columbiformes</taxon>
        <taxon>Columbidae</taxon>
        <taxon>Columba</taxon>
    </lineage>
</organism>
<dbReference type="GO" id="GO:0005829">
    <property type="term" value="C:cytosol"/>
    <property type="evidence" value="ECO:0007669"/>
    <property type="project" value="TreeGrafter"/>
</dbReference>
<sequence length="329" mass="35922">MEAPATFTGAGEYERSFTPRDYLSEYYRLSDGQGRPNTFLMQNLRSLAKVFALEGLGGDTLLDVGCGPTIYQLLSACERFQEIVAMDYTPQNRQELESWLRNEPGAFDWRPVVQYVCELEGDREQWAEKEAKLRGKVKRVLKCDVTKANPAAPADCVLSAYCLEAACPDLPAFHRALRGIAGLVRPGGHLVLLTSLSTTYYGVGEQVFSCLRLDEAAVLEAVEGGGSRALGPDKPRELGKRVAAVPFAPKLLKLPVVVLVTCLILRREQPRISGREPILFPARCCQRQPGTPGALLRQIRQEPRRHSSSGIPAGAEASAARRPSAAGAA</sequence>
<comment type="similarity">
    <text evidence="1">Belongs to the class I-like SAM-binding methyltransferase superfamily. NNMT/PNMT/TEMT family.</text>
</comment>
<comment type="caution">
    <text evidence="6">The sequence shown here is derived from an EMBL/GenBank/DDBJ whole genome shotgun (WGS) entry which is preliminary data.</text>
</comment>
<keyword evidence="7" id="KW-1185">Reference proteome</keyword>
<feature type="compositionally biased region" description="Low complexity" evidence="5">
    <location>
        <begin position="308"/>
        <end position="329"/>
    </location>
</feature>
<accession>A0A2I0LQD2</accession>
<evidence type="ECO:0000256" key="2">
    <source>
        <dbReference type="ARBA" id="ARBA00022603"/>
    </source>
</evidence>
<dbReference type="InterPro" id="IPR029063">
    <property type="entry name" value="SAM-dependent_MTases_sf"/>
</dbReference>
<protein>
    <submittedName>
        <fullName evidence="6">Nicotinamide N-methyltransferase</fullName>
    </submittedName>
</protein>
<keyword evidence="3 6" id="KW-0808">Transferase</keyword>
<dbReference type="Gene3D" id="3.40.50.150">
    <property type="entry name" value="Vaccinia Virus protein VP39"/>
    <property type="match status" value="1"/>
</dbReference>
<dbReference type="GO" id="GO:0008757">
    <property type="term" value="F:S-adenosylmethionine-dependent methyltransferase activity"/>
    <property type="evidence" value="ECO:0007669"/>
    <property type="project" value="UniProtKB-ARBA"/>
</dbReference>
<dbReference type="EMBL" id="AKCR02000141">
    <property type="protein sequence ID" value="PKK19635.1"/>
    <property type="molecule type" value="Genomic_DNA"/>
</dbReference>
<keyword evidence="4" id="KW-0949">S-adenosyl-L-methionine</keyword>
<dbReference type="AlphaFoldDB" id="A0A2I0LQD2"/>
<evidence type="ECO:0000256" key="4">
    <source>
        <dbReference type="ARBA" id="ARBA00022691"/>
    </source>
</evidence>
<feature type="region of interest" description="Disordered" evidence="5">
    <location>
        <begin position="300"/>
        <end position="329"/>
    </location>
</feature>
<dbReference type="GO" id="GO:0008170">
    <property type="term" value="F:N-methyltransferase activity"/>
    <property type="evidence" value="ECO:0007669"/>
    <property type="project" value="TreeGrafter"/>
</dbReference>
<dbReference type="SUPFAM" id="SSF53335">
    <property type="entry name" value="S-adenosyl-L-methionine-dependent methyltransferases"/>
    <property type="match status" value="1"/>
</dbReference>
<name>A0A2I0LQD2_COLLI</name>
<dbReference type="InParanoid" id="A0A2I0LQD2"/>
<keyword evidence="2 6" id="KW-0489">Methyltransferase</keyword>
<gene>
    <name evidence="6" type="primary">NNMT</name>
    <name evidence="6" type="ORF">A306_00012235</name>
</gene>
<evidence type="ECO:0000256" key="5">
    <source>
        <dbReference type="SAM" id="MobiDB-lite"/>
    </source>
</evidence>
<dbReference type="NCBIfam" id="NF041360">
    <property type="entry name" value="GntF_guanitoxin"/>
    <property type="match status" value="1"/>
</dbReference>
<dbReference type="InterPro" id="IPR053384">
    <property type="entry name" value="SAM-dep_methyltransferase"/>
</dbReference>
<dbReference type="PROSITE" id="PS51681">
    <property type="entry name" value="SAM_MT_NNMT_PNMT_TEMT"/>
    <property type="match status" value="1"/>
</dbReference>
<evidence type="ECO:0000256" key="3">
    <source>
        <dbReference type="ARBA" id="ARBA00022679"/>
    </source>
</evidence>
<dbReference type="PANTHER" id="PTHR10867">
    <property type="entry name" value="NNMT/PNMT/TEMT FAMILY MEMBER"/>
    <property type="match status" value="1"/>
</dbReference>
<dbReference type="InterPro" id="IPR000940">
    <property type="entry name" value="NNMT_TEMT_trans"/>
</dbReference>
<dbReference type="Proteomes" id="UP000053872">
    <property type="component" value="Unassembled WGS sequence"/>
</dbReference>
<dbReference type="CDD" id="cd02440">
    <property type="entry name" value="AdoMet_MTases"/>
    <property type="match status" value="1"/>
</dbReference>
<reference evidence="6 7" key="1">
    <citation type="journal article" date="2013" name="Science">
        <title>Genomic diversity and evolution of the head crest in the rock pigeon.</title>
        <authorList>
            <person name="Shapiro M.D."/>
            <person name="Kronenberg Z."/>
            <person name="Li C."/>
            <person name="Domyan E.T."/>
            <person name="Pan H."/>
            <person name="Campbell M."/>
            <person name="Tan H."/>
            <person name="Huff C.D."/>
            <person name="Hu H."/>
            <person name="Vickrey A.I."/>
            <person name="Nielsen S.C."/>
            <person name="Stringham S.A."/>
            <person name="Hu H."/>
            <person name="Willerslev E."/>
            <person name="Gilbert M.T."/>
            <person name="Yandell M."/>
            <person name="Zhang G."/>
            <person name="Wang J."/>
        </authorList>
    </citation>
    <scope>NUCLEOTIDE SEQUENCE [LARGE SCALE GENOMIC DNA]</scope>
    <source>
        <tissue evidence="6">Blood</tissue>
    </source>
</reference>
<evidence type="ECO:0000313" key="7">
    <source>
        <dbReference type="Proteomes" id="UP000053872"/>
    </source>
</evidence>
<evidence type="ECO:0000313" key="6">
    <source>
        <dbReference type="EMBL" id="PKK19635.1"/>
    </source>
</evidence>
<evidence type="ECO:0000256" key="1">
    <source>
        <dbReference type="ARBA" id="ARBA00007996"/>
    </source>
</evidence>